<dbReference type="PROSITE" id="PS51318">
    <property type="entry name" value="TAT"/>
    <property type="match status" value="1"/>
</dbReference>
<dbReference type="Proteomes" id="UP000294071">
    <property type="component" value="Unassembled WGS sequence"/>
</dbReference>
<dbReference type="EMBL" id="SDWT01000006">
    <property type="protein sequence ID" value="RYB89976.1"/>
    <property type="molecule type" value="Genomic_DNA"/>
</dbReference>
<reference evidence="1 2" key="1">
    <citation type="submission" date="2019-01" db="EMBL/GenBank/DDBJ databases">
        <title>Novel species of Nocardioides.</title>
        <authorList>
            <person name="Liu Q."/>
            <person name="Xin Y.-H."/>
        </authorList>
    </citation>
    <scope>NUCLEOTIDE SEQUENCE [LARGE SCALE GENOMIC DNA]</scope>
    <source>
        <strain evidence="1 2">CGMCC 4.6882</strain>
    </source>
</reference>
<dbReference type="InterPro" id="IPR010869">
    <property type="entry name" value="DUF1501"/>
</dbReference>
<dbReference type="NCBIfam" id="TIGR01409">
    <property type="entry name" value="TAT_signal_seq"/>
    <property type="match status" value="1"/>
</dbReference>
<dbReference type="PANTHER" id="PTHR43737:SF1">
    <property type="entry name" value="DUF1501 DOMAIN-CONTAINING PROTEIN"/>
    <property type="match status" value="1"/>
</dbReference>
<protein>
    <submittedName>
        <fullName evidence="1">DUF1501 domain-containing protein</fullName>
    </submittedName>
</protein>
<dbReference type="InterPro" id="IPR019546">
    <property type="entry name" value="TAT_signal_bac_arc"/>
</dbReference>
<dbReference type="AlphaFoldDB" id="A0A4Q2RNH8"/>
<organism evidence="1 2">
    <name type="scientific">Nocardioides oleivorans</name>
    <dbReference type="NCBI Taxonomy" id="273676"/>
    <lineage>
        <taxon>Bacteria</taxon>
        <taxon>Bacillati</taxon>
        <taxon>Actinomycetota</taxon>
        <taxon>Actinomycetes</taxon>
        <taxon>Propionibacteriales</taxon>
        <taxon>Nocardioidaceae</taxon>
        <taxon>Nocardioides</taxon>
    </lineage>
</organism>
<dbReference type="InterPro" id="IPR006311">
    <property type="entry name" value="TAT_signal"/>
</dbReference>
<keyword evidence="2" id="KW-1185">Reference proteome</keyword>
<proteinExistence type="predicted"/>
<comment type="caution">
    <text evidence="1">The sequence shown here is derived from an EMBL/GenBank/DDBJ whole genome shotgun (WGS) entry which is preliminary data.</text>
</comment>
<sequence length="436" mass="45054">MTDNQNPTSPLPSAATRACGCPDYDEARLALSRRSLIGGAALAGGAIALGPGLSGNGPRAYAVTGRASSRLASPLGSVLVLLSLRGAADGLSLVVPHADPNYYAARPRIGIPQASLLVPDAMFGLHPALAPLVPMWNAGTLAAVHATGMATPNRSHFAAMEAIEDAAPGSTTRNGWLNRLLGELPGASPLQGTAMGNQVPTSLFGTNPAFVVGRVDDAKVAGTEDDGRRLASLKHAWKGSGPMSKAVRDAIEGAETFGAARDTAAGKPATAYPSSELGRALSDVSRIVRSGVGAEVITVDQGDWDMHTDLGTVEWGDMRRNAGDLASAIAAFFTDLGPMADRVTLVTLSEFGRRVKENDDYGTDHGFGNVMFVAGAGVKGGAYYGSWPGLQNTLDGDLLVTTDYRSVLTEIVTRRFGVSVAQVFPGFAPTPVGVMA</sequence>
<evidence type="ECO:0000313" key="2">
    <source>
        <dbReference type="Proteomes" id="UP000294071"/>
    </source>
</evidence>
<dbReference type="RefSeq" id="WP_129402348.1">
    <property type="nucleotide sequence ID" value="NZ_SDWT01000006.1"/>
</dbReference>
<accession>A0A4Q2RNH8</accession>
<evidence type="ECO:0000313" key="1">
    <source>
        <dbReference type="EMBL" id="RYB89976.1"/>
    </source>
</evidence>
<dbReference type="OrthoDB" id="9779968at2"/>
<gene>
    <name evidence="1" type="ORF">EUA93_21210</name>
</gene>
<dbReference type="PANTHER" id="PTHR43737">
    <property type="entry name" value="BLL7424 PROTEIN"/>
    <property type="match status" value="1"/>
</dbReference>
<dbReference type="Pfam" id="PF07394">
    <property type="entry name" value="DUF1501"/>
    <property type="match status" value="1"/>
</dbReference>
<name>A0A4Q2RNH8_9ACTN</name>